<dbReference type="InterPro" id="IPR053147">
    <property type="entry name" value="Hsp_HslJ-like"/>
</dbReference>
<accession>A0A1S7DUG1</accession>
<dbReference type="PROSITE" id="PS51257">
    <property type="entry name" value="PROKAR_LIPOPROTEIN"/>
    <property type="match status" value="1"/>
</dbReference>
<evidence type="ECO:0000259" key="2">
    <source>
        <dbReference type="Pfam" id="PF03724"/>
    </source>
</evidence>
<dbReference type="RefSeq" id="WP_079207900.1">
    <property type="nucleotide sequence ID" value="NZ_CP011859.1"/>
</dbReference>
<dbReference type="Pfam" id="PF03724">
    <property type="entry name" value="META"/>
    <property type="match status" value="1"/>
</dbReference>
<sequence>MRNIILTLGIGLLMFSCTTVGNTTTTKSKKNQVSLLSTEWVLAESRLGSSKVPTLTVETEKVSGNSGCNNYFGQLKIDVQTGAFSVENVGSTRMACKDMLVEQNFLKMLEKANRYESDGTTLTLYKDQLPLMKFSKK</sequence>
<evidence type="ECO:0000313" key="4">
    <source>
        <dbReference type="Proteomes" id="UP000189883"/>
    </source>
</evidence>
<gene>
    <name evidence="3" type="ORF">AB406_1808</name>
</gene>
<feature type="domain" description="DUF306" evidence="2">
    <location>
        <begin position="37"/>
        <end position="134"/>
    </location>
</feature>
<evidence type="ECO:0000313" key="3">
    <source>
        <dbReference type="EMBL" id="AQY22750.1"/>
    </source>
</evidence>
<dbReference type="PANTHER" id="PTHR35535:SF1">
    <property type="entry name" value="HEAT SHOCK PROTEIN HSLJ"/>
    <property type="match status" value="1"/>
</dbReference>
<reference evidence="3 4" key="1">
    <citation type="submission" date="2015-06" db="EMBL/GenBank/DDBJ databases">
        <title>R. anatipestifer strain HXb2 is the most virulent strain so far, and the genome sequence would help us uncover the pathogenesis.</title>
        <authorList>
            <person name="Hu Q."/>
            <person name="Qi J."/>
            <person name="Bo H."/>
            <person name="Liu G."/>
            <person name="Tao M."/>
            <person name="Ding Y."/>
            <person name="Xue Y."/>
        </authorList>
    </citation>
    <scope>NUCLEOTIDE SEQUENCE [LARGE SCALE GENOMIC DNA]</scope>
    <source>
        <strain evidence="3 4">HXb2</strain>
    </source>
</reference>
<feature type="signal peptide" evidence="1">
    <location>
        <begin position="1"/>
        <end position="21"/>
    </location>
</feature>
<evidence type="ECO:0000256" key="1">
    <source>
        <dbReference type="SAM" id="SignalP"/>
    </source>
</evidence>
<protein>
    <recommendedName>
        <fullName evidence="2">DUF306 domain-containing protein</fullName>
    </recommendedName>
</protein>
<feature type="chain" id="PRO_5013091473" description="DUF306 domain-containing protein" evidence="1">
    <location>
        <begin position="22"/>
        <end position="137"/>
    </location>
</feature>
<dbReference type="AlphaFoldDB" id="A0A1S7DUG1"/>
<dbReference type="EMBL" id="CP011859">
    <property type="protein sequence ID" value="AQY22750.1"/>
    <property type="molecule type" value="Genomic_DNA"/>
</dbReference>
<name>A0A1S7DUG1_RIEAN</name>
<keyword evidence="1" id="KW-0732">Signal</keyword>
<dbReference type="Proteomes" id="UP000189883">
    <property type="component" value="Chromosome"/>
</dbReference>
<dbReference type="InterPro" id="IPR038670">
    <property type="entry name" value="HslJ-like_sf"/>
</dbReference>
<organism evidence="3 4">
    <name type="scientific">Riemerella anatipestifer</name>
    <name type="common">Moraxella anatipestifer</name>
    <dbReference type="NCBI Taxonomy" id="34085"/>
    <lineage>
        <taxon>Bacteria</taxon>
        <taxon>Pseudomonadati</taxon>
        <taxon>Bacteroidota</taxon>
        <taxon>Flavobacteriia</taxon>
        <taxon>Flavobacteriales</taxon>
        <taxon>Weeksellaceae</taxon>
        <taxon>Riemerella</taxon>
    </lineage>
</organism>
<dbReference type="PANTHER" id="PTHR35535">
    <property type="entry name" value="HEAT SHOCK PROTEIN HSLJ"/>
    <property type="match status" value="1"/>
</dbReference>
<proteinExistence type="predicted"/>
<dbReference type="Gene3D" id="2.40.128.270">
    <property type="match status" value="1"/>
</dbReference>
<dbReference type="InterPro" id="IPR005184">
    <property type="entry name" value="DUF306_Meta_HslJ"/>
</dbReference>